<reference evidence="2" key="1">
    <citation type="journal article" date="2015" name="ISME J.">
        <title>Draft Genome Sequence of Streptomyces incarnatus NRRL8089, which Produces the Nucleoside Antibiotic Sinefungin.</title>
        <authorList>
            <person name="Oshima K."/>
            <person name="Hattori M."/>
            <person name="Shimizu H."/>
            <person name="Fukuda K."/>
            <person name="Nemoto M."/>
            <person name="Inagaki K."/>
            <person name="Tamura T."/>
        </authorList>
    </citation>
    <scope>NUCLEOTIDE SEQUENCE</scope>
    <source>
        <strain evidence="2">FACHB-1375</strain>
    </source>
</reference>
<accession>A0A926VAN7</accession>
<dbReference type="Proteomes" id="UP000641646">
    <property type="component" value="Unassembled WGS sequence"/>
</dbReference>
<gene>
    <name evidence="2" type="ORF">H6G03_04505</name>
</gene>
<organism evidence="2 3">
    <name type="scientific">Aerosakkonema funiforme FACHB-1375</name>
    <dbReference type="NCBI Taxonomy" id="2949571"/>
    <lineage>
        <taxon>Bacteria</taxon>
        <taxon>Bacillati</taxon>
        <taxon>Cyanobacteriota</taxon>
        <taxon>Cyanophyceae</taxon>
        <taxon>Oscillatoriophycideae</taxon>
        <taxon>Aerosakkonematales</taxon>
        <taxon>Aerosakkonemataceae</taxon>
        <taxon>Aerosakkonema</taxon>
    </lineage>
</organism>
<proteinExistence type="predicted"/>
<reference evidence="2" key="2">
    <citation type="submission" date="2020-08" db="EMBL/GenBank/DDBJ databases">
        <authorList>
            <person name="Chen M."/>
            <person name="Teng W."/>
            <person name="Zhao L."/>
            <person name="Hu C."/>
            <person name="Zhou Y."/>
            <person name="Han B."/>
            <person name="Song L."/>
            <person name="Shu W."/>
        </authorList>
    </citation>
    <scope>NUCLEOTIDE SEQUENCE</scope>
    <source>
        <strain evidence="2">FACHB-1375</strain>
    </source>
</reference>
<protein>
    <submittedName>
        <fullName evidence="2">Uncharacterized protein</fullName>
    </submittedName>
</protein>
<name>A0A926VAN7_9CYAN</name>
<sequence length="73" mass="8168">MFNNPLIRAAGVAAIAYVLFKVLAQALFAFAQITQSFAYWLKWHFVPWSEEIAIGLGLAFLVFTAVTTSRDRS</sequence>
<dbReference type="RefSeq" id="WP_190462519.1">
    <property type="nucleotide sequence ID" value="NZ_JACJPW010000008.1"/>
</dbReference>
<keyword evidence="1" id="KW-0472">Membrane</keyword>
<keyword evidence="1" id="KW-0812">Transmembrane</keyword>
<feature type="transmembrane region" description="Helical" evidence="1">
    <location>
        <begin position="52"/>
        <end position="69"/>
    </location>
</feature>
<evidence type="ECO:0000313" key="3">
    <source>
        <dbReference type="Proteomes" id="UP000641646"/>
    </source>
</evidence>
<dbReference type="AlphaFoldDB" id="A0A926VAN7"/>
<comment type="caution">
    <text evidence="2">The sequence shown here is derived from an EMBL/GenBank/DDBJ whole genome shotgun (WGS) entry which is preliminary data.</text>
</comment>
<keyword evidence="3" id="KW-1185">Reference proteome</keyword>
<feature type="transmembrane region" description="Helical" evidence="1">
    <location>
        <begin position="12"/>
        <end position="32"/>
    </location>
</feature>
<dbReference type="EMBL" id="JACJPW010000008">
    <property type="protein sequence ID" value="MBD2180376.1"/>
    <property type="molecule type" value="Genomic_DNA"/>
</dbReference>
<evidence type="ECO:0000256" key="1">
    <source>
        <dbReference type="SAM" id="Phobius"/>
    </source>
</evidence>
<evidence type="ECO:0000313" key="2">
    <source>
        <dbReference type="EMBL" id="MBD2180376.1"/>
    </source>
</evidence>
<keyword evidence="1" id="KW-1133">Transmembrane helix</keyword>